<feature type="compositionally biased region" description="Basic residues" evidence="1">
    <location>
        <begin position="28"/>
        <end position="37"/>
    </location>
</feature>
<accession>A0A6J4JH11</accession>
<dbReference type="EMBL" id="CADCTH010000445">
    <property type="protein sequence ID" value="CAA9279676.1"/>
    <property type="molecule type" value="Genomic_DNA"/>
</dbReference>
<dbReference type="AlphaFoldDB" id="A0A6J4JH11"/>
<organism evidence="2">
    <name type="scientific">uncultured Actinomycetospora sp</name>
    <dbReference type="NCBI Taxonomy" id="1135996"/>
    <lineage>
        <taxon>Bacteria</taxon>
        <taxon>Bacillati</taxon>
        <taxon>Actinomycetota</taxon>
        <taxon>Actinomycetes</taxon>
        <taxon>Pseudonocardiales</taxon>
        <taxon>Pseudonocardiaceae</taxon>
        <taxon>Actinomycetospora</taxon>
        <taxon>environmental samples</taxon>
    </lineage>
</organism>
<feature type="region of interest" description="Disordered" evidence="1">
    <location>
        <begin position="1"/>
        <end position="92"/>
    </location>
</feature>
<feature type="non-terminal residue" evidence="2">
    <location>
        <position position="1"/>
    </location>
</feature>
<evidence type="ECO:0000313" key="2">
    <source>
        <dbReference type="EMBL" id="CAA9279676.1"/>
    </source>
</evidence>
<name>A0A6J4JH11_9PSEU</name>
<gene>
    <name evidence="2" type="ORF">AVDCRST_MAG54-3495</name>
</gene>
<protein>
    <submittedName>
        <fullName evidence="2">Uncharacterized protein</fullName>
    </submittedName>
</protein>
<evidence type="ECO:0000256" key="1">
    <source>
        <dbReference type="SAM" id="MobiDB-lite"/>
    </source>
</evidence>
<feature type="compositionally biased region" description="Basic and acidic residues" evidence="1">
    <location>
        <begin position="79"/>
        <end position="92"/>
    </location>
</feature>
<sequence length="92" mass="10406">DHTAVHARPVRRRPRVPPQPRRPLDRRGLRRHRRPHRARPEPRACPRGTPGRVRAPGGSDRLPGRVGTRARGGRRRCRRPGDPARGAAEHGL</sequence>
<reference evidence="2" key="1">
    <citation type="submission" date="2020-02" db="EMBL/GenBank/DDBJ databases">
        <authorList>
            <person name="Meier V. D."/>
        </authorList>
    </citation>
    <scope>NUCLEOTIDE SEQUENCE</scope>
    <source>
        <strain evidence="2">AVDCRST_MAG54</strain>
    </source>
</reference>
<feature type="non-terminal residue" evidence="2">
    <location>
        <position position="92"/>
    </location>
</feature>
<proteinExistence type="predicted"/>